<keyword evidence="2" id="KW-1185">Reference proteome</keyword>
<evidence type="ECO:0000313" key="1">
    <source>
        <dbReference type="EMBL" id="MBD0850049.1"/>
    </source>
</evidence>
<accession>A0ABR7VDB2</accession>
<dbReference type="Proteomes" id="UP000598350">
    <property type="component" value="Unassembled WGS sequence"/>
</dbReference>
<reference evidence="1 2" key="1">
    <citation type="submission" date="2020-05" db="EMBL/GenBank/DDBJ databases">
        <title>The draft genome sequence of Maribacter arenosus CAU 1321.</title>
        <authorList>
            <person name="Mu L."/>
        </authorList>
    </citation>
    <scope>NUCLEOTIDE SEQUENCE [LARGE SCALE GENOMIC DNA]</scope>
    <source>
        <strain evidence="1 2">CAU 1321</strain>
    </source>
</reference>
<proteinExistence type="predicted"/>
<organism evidence="1 2">
    <name type="scientific">Maribacter arenosus</name>
    <dbReference type="NCBI Taxonomy" id="1854708"/>
    <lineage>
        <taxon>Bacteria</taxon>
        <taxon>Pseudomonadati</taxon>
        <taxon>Bacteroidota</taxon>
        <taxon>Flavobacteriia</taxon>
        <taxon>Flavobacteriales</taxon>
        <taxon>Flavobacteriaceae</taxon>
        <taxon>Maribacter</taxon>
    </lineage>
</organism>
<dbReference type="RefSeq" id="WP_188313195.1">
    <property type="nucleotide sequence ID" value="NZ_JABTCG010000002.1"/>
</dbReference>
<protein>
    <submittedName>
        <fullName evidence="1">Transporter</fullName>
    </submittedName>
</protein>
<gene>
    <name evidence="1" type="ORF">HPE63_05155</name>
</gene>
<name>A0ABR7VDB2_9FLAO</name>
<sequence length="245" mass="27477">MRQSVIGILATVLLSGNLTGQTIEPSSAVRKNLVQLEFETLYSVEESRVQRNTTWNIPNVLIRYGLSDNLEMQLHTPFTKERCFENKELTSTIFSFNEVELGFSVNLWKQKNLIPEMAVMVRAISSTASFGFDQIGSMVSLNFSNSINEKFTIGYNIGATTNIDKYTTGFYVLNLDYAPTPQIHFFLENAVNLNFDTMQSNCLGVGFGIALDNNMAVDFSAAKSLLHDMFYTGAILTWAINTKKQ</sequence>
<comment type="caution">
    <text evidence="1">The sequence shown here is derived from an EMBL/GenBank/DDBJ whole genome shotgun (WGS) entry which is preliminary data.</text>
</comment>
<dbReference type="EMBL" id="JABTCG010000002">
    <property type="protein sequence ID" value="MBD0850049.1"/>
    <property type="molecule type" value="Genomic_DNA"/>
</dbReference>
<evidence type="ECO:0000313" key="2">
    <source>
        <dbReference type="Proteomes" id="UP000598350"/>
    </source>
</evidence>